<dbReference type="InterPro" id="IPR050640">
    <property type="entry name" value="Bact_2-comp_sensor_kinase"/>
</dbReference>
<accession>A0A7X2P6S7</accession>
<dbReference type="SUPFAM" id="SSF55874">
    <property type="entry name" value="ATPase domain of HSP90 chaperone/DNA topoisomerase II/histidine kinase"/>
    <property type="match status" value="1"/>
</dbReference>
<reference evidence="4 5" key="1">
    <citation type="submission" date="2019-08" db="EMBL/GenBank/DDBJ databases">
        <title>In-depth cultivation of the pig gut microbiome towards novel bacterial diversity and tailored functional studies.</title>
        <authorList>
            <person name="Wylensek D."/>
            <person name="Hitch T.C.A."/>
            <person name="Clavel T."/>
        </authorList>
    </citation>
    <scope>NUCLEOTIDE SEQUENCE [LARGE SCALE GENOMIC DNA]</scope>
    <source>
        <strain evidence="4 5">Oil+RF-744-WCA-WT-13</strain>
    </source>
</reference>
<feature type="transmembrane region" description="Helical" evidence="1">
    <location>
        <begin position="12"/>
        <end position="33"/>
    </location>
</feature>
<dbReference type="Gene3D" id="3.30.565.10">
    <property type="entry name" value="Histidine kinase-like ATPase, C-terminal domain"/>
    <property type="match status" value="1"/>
</dbReference>
<organism evidence="4 5">
    <name type="scientific">Bilifractor porci</name>
    <dbReference type="NCBI Taxonomy" id="2606636"/>
    <lineage>
        <taxon>Bacteria</taxon>
        <taxon>Bacillati</taxon>
        <taxon>Bacillota</taxon>
        <taxon>Clostridia</taxon>
        <taxon>Lachnospirales</taxon>
        <taxon>Lachnospiraceae</taxon>
        <taxon>Bilifractor</taxon>
    </lineage>
</organism>
<dbReference type="InterPro" id="IPR003594">
    <property type="entry name" value="HATPase_dom"/>
</dbReference>
<comment type="caution">
    <text evidence="4">The sequence shown here is derived from an EMBL/GenBank/DDBJ whole genome shotgun (WGS) entry which is preliminary data.</text>
</comment>
<dbReference type="RefSeq" id="WP_154457044.1">
    <property type="nucleotide sequence ID" value="NZ_VUMV01000001.1"/>
</dbReference>
<evidence type="ECO:0000259" key="2">
    <source>
        <dbReference type="Pfam" id="PF02518"/>
    </source>
</evidence>
<evidence type="ECO:0008006" key="6">
    <source>
        <dbReference type="Google" id="ProtNLM"/>
    </source>
</evidence>
<dbReference type="Proteomes" id="UP000466864">
    <property type="component" value="Unassembled WGS sequence"/>
</dbReference>
<keyword evidence="1" id="KW-0472">Membrane</keyword>
<evidence type="ECO:0000256" key="1">
    <source>
        <dbReference type="SAM" id="Phobius"/>
    </source>
</evidence>
<protein>
    <recommendedName>
        <fullName evidence="6">Sensor histidine kinase</fullName>
    </recommendedName>
</protein>
<keyword evidence="5" id="KW-1185">Reference proteome</keyword>
<feature type="domain" description="Signal transduction histidine kinase internal region" evidence="3">
    <location>
        <begin position="129"/>
        <end position="207"/>
    </location>
</feature>
<dbReference type="AlphaFoldDB" id="A0A7X2P6S7"/>
<dbReference type="InterPro" id="IPR036890">
    <property type="entry name" value="HATPase_C_sf"/>
</dbReference>
<name>A0A7X2P6S7_9FIRM</name>
<feature type="transmembrane region" description="Helical" evidence="1">
    <location>
        <begin position="45"/>
        <end position="68"/>
    </location>
</feature>
<evidence type="ECO:0000313" key="5">
    <source>
        <dbReference type="Proteomes" id="UP000466864"/>
    </source>
</evidence>
<dbReference type="Pfam" id="PF06580">
    <property type="entry name" value="His_kinase"/>
    <property type="match status" value="1"/>
</dbReference>
<sequence>MKHLKRYTPMDWVKIFILLIAINFIVIFTGIMIENSEVTNAQSIVTFMLLSILLLLLAMCVVIIRCIYKPLIHVVLHVQEKITLWGEKNYKKFSFDDFLDIDEAIDNFFDEKQSLLMKEKNAEILMKTAEINNLQDQMNPHFLYNTLEVIRGQALIQGDMKVAEMTNAFANYFRYNISRTESFVLLKDELKNIQSYFTIQKYRFGDKMNFQIVFQDGEREMLENCFVPKLIIQPIAENSIYHGLELKVGKGTLIIRISAVDNHVLISVSDDGVGMDPKKLQNLKDYIRGTAPDQTFGNRTEHTGTALANIYKRLKLYWGDSAYMAITSVLGFGTEIHLAFPIEFEKLEKL</sequence>
<dbReference type="GO" id="GO:0016020">
    <property type="term" value="C:membrane"/>
    <property type="evidence" value="ECO:0007669"/>
    <property type="project" value="InterPro"/>
</dbReference>
<dbReference type="Pfam" id="PF02518">
    <property type="entry name" value="HATPase_c"/>
    <property type="match status" value="1"/>
</dbReference>
<evidence type="ECO:0000313" key="4">
    <source>
        <dbReference type="EMBL" id="MST81254.1"/>
    </source>
</evidence>
<proteinExistence type="predicted"/>
<dbReference type="PANTHER" id="PTHR34220:SF7">
    <property type="entry name" value="SENSOR HISTIDINE KINASE YPDA"/>
    <property type="match status" value="1"/>
</dbReference>
<gene>
    <name evidence="4" type="ORF">FYJ60_02800</name>
</gene>
<keyword evidence="1" id="KW-0812">Transmembrane</keyword>
<dbReference type="EMBL" id="VUMV01000001">
    <property type="protein sequence ID" value="MST81254.1"/>
    <property type="molecule type" value="Genomic_DNA"/>
</dbReference>
<dbReference type="GO" id="GO:0000155">
    <property type="term" value="F:phosphorelay sensor kinase activity"/>
    <property type="evidence" value="ECO:0007669"/>
    <property type="project" value="InterPro"/>
</dbReference>
<keyword evidence="1" id="KW-1133">Transmembrane helix</keyword>
<feature type="domain" description="Histidine kinase/HSP90-like ATPase" evidence="2">
    <location>
        <begin position="230"/>
        <end position="342"/>
    </location>
</feature>
<dbReference type="InterPro" id="IPR010559">
    <property type="entry name" value="Sig_transdc_His_kin_internal"/>
</dbReference>
<evidence type="ECO:0000259" key="3">
    <source>
        <dbReference type="Pfam" id="PF06580"/>
    </source>
</evidence>
<dbReference type="PANTHER" id="PTHR34220">
    <property type="entry name" value="SENSOR HISTIDINE KINASE YPDA"/>
    <property type="match status" value="1"/>
</dbReference>